<dbReference type="EMBL" id="CP000612">
    <property type="protein sequence ID" value="ABO49920.1"/>
    <property type="molecule type" value="Genomic_DNA"/>
</dbReference>
<dbReference type="OrthoDB" id="2381017at2"/>
<dbReference type="InterPro" id="IPR054845">
    <property type="entry name" value="Exosporium_prot_C"/>
</dbReference>
<organism evidence="1 2">
    <name type="scientific">Desulforamulus reducens (strain ATCC BAA-1160 / DSM 100696 / MI-1)</name>
    <name type="common">Desulfotomaculum reducens</name>
    <dbReference type="NCBI Taxonomy" id="349161"/>
    <lineage>
        <taxon>Bacteria</taxon>
        <taxon>Bacillati</taxon>
        <taxon>Bacillota</taxon>
        <taxon>Clostridia</taxon>
        <taxon>Eubacteriales</taxon>
        <taxon>Peptococcaceae</taxon>
        <taxon>Desulforamulus</taxon>
    </lineage>
</organism>
<evidence type="ECO:0000313" key="2">
    <source>
        <dbReference type="Proteomes" id="UP000001556"/>
    </source>
</evidence>
<proteinExistence type="predicted"/>
<dbReference type="AlphaFoldDB" id="A4J4B7"/>
<dbReference type="Proteomes" id="UP000001556">
    <property type="component" value="Chromosome"/>
</dbReference>
<dbReference type="eggNOG" id="ENOG502ZA1R">
    <property type="taxonomic scope" value="Bacteria"/>
</dbReference>
<evidence type="ECO:0008006" key="3">
    <source>
        <dbReference type="Google" id="ProtNLM"/>
    </source>
</evidence>
<sequence length="254" mass="28731">MSYCCPPHKPSKKIVTGGTQPTCVSTSVPIEALYGPLTSKIPVVVAETTLQIDVNSTITLPERALEIKGCKKRVKVTQCMLLQAPGQTSGPITLCVKGFIRNNIDYSNRLCSNTEGVCGDIRHCTVDVPFSCNTPIEINGTYPLPPMPNTSEEFEYFRREKLKGHGFAEKDELLSGDLSEFNQVSEEFYNELPFCELVSARIVQYDEYLNRRHPKGVTLPFEEKEFRQFEQKMVLYLTLKILQKRQVQIPPSIY</sequence>
<protein>
    <recommendedName>
        <fullName evidence="3">DUF3794 domain-containing protein</fullName>
    </recommendedName>
</protein>
<reference evidence="1 2" key="1">
    <citation type="submission" date="2007-03" db="EMBL/GenBank/DDBJ databases">
        <title>Complete sequence of Desulfotomaculum reducens MI-1.</title>
        <authorList>
            <consortium name="US DOE Joint Genome Institute"/>
            <person name="Copeland A."/>
            <person name="Lucas S."/>
            <person name="Lapidus A."/>
            <person name="Barry K."/>
            <person name="Detter J.C."/>
            <person name="Glavina del Rio T."/>
            <person name="Hammon N."/>
            <person name="Israni S."/>
            <person name="Dalin E."/>
            <person name="Tice H."/>
            <person name="Pitluck S."/>
            <person name="Sims D."/>
            <person name="Brettin T."/>
            <person name="Bruce D."/>
            <person name="Han C."/>
            <person name="Tapia R."/>
            <person name="Schmutz J."/>
            <person name="Larimer F."/>
            <person name="Land M."/>
            <person name="Hauser L."/>
            <person name="Kyrpides N."/>
            <person name="Kim E."/>
            <person name="Tebo B.M."/>
            <person name="Richardson P."/>
        </authorList>
    </citation>
    <scope>NUCLEOTIDE SEQUENCE [LARGE SCALE GENOMIC DNA]</scope>
    <source>
        <strain evidence="1 2">MI-1</strain>
    </source>
</reference>
<evidence type="ECO:0000313" key="1">
    <source>
        <dbReference type="EMBL" id="ABO49920.1"/>
    </source>
</evidence>
<dbReference type="RefSeq" id="WP_011877740.1">
    <property type="nucleotide sequence ID" value="NC_009253.1"/>
</dbReference>
<gene>
    <name evidence="1" type="ordered locus">Dred_1390</name>
</gene>
<keyword evidence="2" id="KW-1185">Reference proteome</keyword>
<dbReference type="KEGG" id="drm:Dred_1390"/>
<dbReference type="NCBIfam" id="NF045794">
    <property type="entry name" value="CsxC_fam"/>
    <property type="match status" value="1"/>
</dbReference>
<dbReference type="HOGENOM" id="CLU_070018_0_0_9"/>
<accession>A4J4B7</accession>
<name>A4J4B7_DESRM</name>